<dbReference type="Proteomes" id="UP001236663">
    <property type="component" value="Unassembled WGS sequence"/>
</dbReference>
<keyword evidence="3" id="KW-0732">Signal</keyword>
<dbReference type="Pfam" id="PF07980">
    <property type="entry name" value="SusD_RagB"/>
    <property type="match status" value="1"/>
</dbReference>
<feature type="domain" description="RagB/SusD" evidence="6">
    <location>
        <begin position="313"/>
        <end position="577"/>
    </location>
</feature>
<evidence type="ECO:0000256" key="5">
    <source>
        <dbReference type="ARBA" id="ARBA00023237"/>
    </source>
</evidence>
<keyword evidence="5" id="KW-0998">Cell outer membrane</keyword>
<organism evidence="8 9">
    <name type="scientific">Cyclobacterium jeungdonense</name>
    <dbReference type="NCBI Taxonomy" id="708087"/>
    <lineage>
        <taxon>Bacteria</taxon>
        <taxon>Pseudomonadati</taxon>
        <taxon>Bacteroidota</taxon>
        <taxon>Cytophagia</taxon>
        <taxon>Cytophagales</taxon>
        <taxon>Cyclobacteriaceae</taxon>
        <taxon>Cyclobacterium</taxon>
    </lineage>
</organism>
<reference evidence="9" key="1">
    <citation type="journal article" date="2019" name="Int. J. Syst. Evol. Microbiol.">
        <title>The Global Catalogue of Microorganisms (GCM) 10K type strain sequencing project: providing services to taxonomists for standard genome sequencing and annotation.</title>
        <authorList>
            <consortium name="The Broad Institute Genomics Platform"/>
            <consortium name="The Broad Institute Genome Sequencing Center for Infectious Disease"/>
            <person name="Wu L."/>
            <person name="Ma J."/>
        </authorList>
    </citation>
    <scope>NUCLEOTIDE SEQUENCE [LARGE SCALE GENOMIC DNA]</scope>
    <source>
        <strain evidence="9">CECT 7706</strain>
    </source>
</reference>
<evidence type="ECO:0000313" key="9">
    <source>
        <dbReference type="Proteomes" id="UP001236663"/>
    </source>
</evidence>
<protein>
    <submittedName>
        <fullName evidence="8">RagB/SusD family nutrient uptake outer membrane protein</fullName>
    </submittedName>
</protein>
<dbReference type="PROSITE" id="PS51257">
    <property type="entry name" value="PROKAR_LIPOPROTEIN"/>
    <property type="match status" value="1"/>
</dbReference>
<feature type="domain" description="SusD-like N-terminal" evidence="7">
    <location>
        <begin position="110"/>
        <end position="220"/>
    </location>
</feature>
<evidence type="ECO:0000259" key="7">
    <source>
        <dbReference type="Pfam" id="PF14322"/>
    </source>
</evidence>
<evidence type="ECO:0000256" key="3">
    <source>
        <dbReference type="ARBA" id="ARBA00022729"/>
    </source>
</evidence>
<sequence>MKRIYYILIVALAGSTLLYSCQEDFLERSPLDQISDPEFWNSQSDLELFLNSFYDSFQGWPASGGGKAPTKDEGTDFALEGLNAFGGTFTQRMDGVLNVPGSGGGWNWGNIRNINYFLANVDRVAEGGNMREHYVGEGHFFRAWFYYDLFKDFGALPIITKPVTAEDEDILYGARASRTEVFDFILSDIDMAISKMDHSYQLATPGTRLSKDIALLFKARAALFAGTWEKYHQGSVFEGQTDGSEYIQQAAAAAKQIIDDGHFSLVTGDSSNVYFELFNQVDYAGNPEVIFYQHFDRAIGDSFSNQLWNWPNGYGYTYDASKFYLSNDGLPIAVSPNFVGDETLELIEQNRDPRLAQTFMVPGDIRRIQGTDTLYYEAPDVDNSGTGIESQKFRHIVVDPSVGINNGNVDYIFMRYAEALLIYAEAKAELGTLTQADVDMTINQLRDRVGMPHLNLNDITPDPNWPDYGYPLTDVLHEIRRERVVELFAEGFRFDDLMRWRAHEYWMGERFVGIFATPELQALSNVPINADGFFDPFQNRLSGPDGGYGFDPERDYLIPLPTNELTLNPNLDQNPGW</sequence>
<dbReference type="SUPFAM" id="SSF48452">
    <property type="entry name" value="TPR-like"/>
    <property type="match status" value="1"/>
</dbReference>
<dbReference type="InterPro" id="IPR033985">
    <property type="entry name" value="SusD-like_N"/>
</dbReference>
<evidence type="ECO:0000259" key="6">
    <source>
        <dbReference type="Pfam" id="PF07980"/>
    </source>
</evidence>
<keyword evidence="9" id="KW-1185">Reference proteome</keyword>
<evidence type="ECO:0000256" key="2">
    <source>
        <dbReference type="ARBA" id="ARBA00006275"/>
    </source>
</evidence>
<dbReference type="EMBL" id="JAUFQS010000005">
    <property type="protein sequence ID" value="MDN3687432.1"/>
    <property type="molecule type" value="Genomic_DNA"/>
</dbReference>
<comment type="similarity">
    <text evidence="2">Belongs to the SusD family.</text>
</comment>
<evidence type="ECO:0000256" key="1">
    <source>
        <dbReference type="ARBA" id="ARBA00004442"/>
    </source>
</evidence>
<comment type="subcellular location">
    <subcellularLocation>
        <location evidence="1">Cell outer membrane</location>
    </subcellularLocation>
</comment>
<dbReference type="InterPro" id="IPR011990">
    <property type="entry name" value="TPR-like_helical_dom_sf"/>
</dbReference>
<dbReference type="Gene3D" id="1.25.40.390">
    <property type="match status" value="1"/>
</dbReference>
<keyword evidence="4" id="KW-0472">Membrane</keyword>
<dbReference type="InterPro" id="IPR012944">
    <property type="entry name" value="SusD_RagB_dom"/>
</dbReference>
<name>A0ABT8C5T6_9BACT</name>
<evidence type="ECO:0000256" key="4">
    <source>
        <dbReference type="ARBA" id="ARBA00023136"/>
    </source>
</evidence>
<evidence type="ECO:0000313" key="8">
    <source>
        <dbReference type="EMBL" id="MDN3687432.1"/>
    </source>
</evidence>
<dbReference type="Pfam" id="PF14322">
    <property type="entry name" value="SusD-like_3"/>
    <property type="match status" value="1"/>
</dbReference>
<comment type="caution">
    <text evidence="8">The sequence shown here is derived from an EMBL/GenBank/DDBJ whole genome shotgun (WGS) entry which is preliminary data.</text>
</comment>
<gene>
    <name evidence="8" type="ORF">QWZ15_06315</name>
</gene>
<accession>A0ABT8C5T6</accession>
<dbReference type="RefSeq" id="WP_163386692.1">
    <property type="nucleotide sequence ID" value="NZ_JAUFQS010000005.1"/>
</dbReference>
<proteinExistence type="inferred from homology"/>